<comment type="caution">
    <text evidence="1">The sequence shown here is derived from an EMBL/GenBank/DDBJ whole genome shotgun (WGS) entry which is preliminary data.</text>
</comment>
<dbReference type="Proteomes" id="UP000766486">
    <property type="component" value="Unassembled WGS sequence"/>
</dbReference>
<gene>
    <name evidence="1" type="ORF">CLO192961_LOCUS158241</name>
</gene>
<dbReference type="EMBL" id="CABFNS010000730">
    <property type="protein sequence ID" value="VUC25108.1"/>
    <property type="molecule type" value="Genomic_DNA"/>
</dbReference>
<protein>
    <submittedName>
        <fullName evidence="1">Uncharacterized protein</fullName>
    </submittedName>
</protein>
<name>A0ABY6U2X9_BIOOC</name>
<proteinExistence type="predicted"/>
<evidence type="ECO:0000313" key="1">
    <source>
        <dbReference type="EMBL" id="VUC25108.1"/>
    </source>
</evidence>
<accession>A0ABY6U2X9</accession>
<organism evidence="1 2">
    <name type="scientific">Bionectria ochroleuca</name>
    <name type="common">Gliocladium roseum</name>
    <dbReference type="NCBI Taxonomy" id="29856"/>
    <lineage>
        <taxon>Eukaryota</taxon>
        <taxon>Fungi</taxon>
        <taxon>Dikarya</taxon>
        <taxon>Ascomycota</taxon>
        <taxon>Pezizomycotina</taxon>
        <taxon>Sordariomycetes</taxon>
        <taxon>Hypocreomycetidae</taxon>
        <taxon>Hypocreales</taxon>
        <taxon>Bionectriaceae</taxon>
        <taxon>Clonostachys</taxon>
    </lineage>
</organism>
<reference evidence="1 2" key="1">
    <citation type="submission" date="2019-06" db="EMBL/GenBank/DDBJ databases">
        <authorList>
            <person name="Broberg M."/>
        </authorList>
    </citation>
    <scope>NUCLEOTIDE SEQUENCE [LARGE SCALE GENOMIC DNA]</scope>
</reference>
<sequence>MCTWSPSRSHETPRIIDAPTVAQVDPGLEGDISSQSLDAFGLSTLNPNQLQNSCVSVTIAKLLAFRDVHHFWRDTIGGDLPDAVLTLDDIQELLRRTRWQFRWRAYKPEAGKSAYSLLVKDMYKDVYAFKPDTGILWGTLYSRDGRPGHCVVSGPLANVGSLPRPTHKSLDTHMFTCYQFDTYGVNVEHEVQAADKLLLFFLYCPREAPQWKEYRDRSFWRMIERREDPLWQERWLETVNRSLAVLGVEPITTFPAGDGAGYRNGTPGFQLLSRLTAILASARC</sequence>
<keyword evidence="2" id="KW-1185">Reference proteome</keyword>
<evidence type="ECO:0000313" key="2">
    <source>
        <dbReference type="Proteomes" id="UP000766486"/>
    </source>
</evidence>